<evidence type="ECO:0000313" key="2">
    <source>
        <dbReference type="EMBL" id="KRN46314.1"/>
    </source>
</evidence>
<evidence type="ECO:0000259" key="1">
    <source>
        <dbReference type="Pfam" id="PF13454"/>
    </source>
</evidence>
<gene>
    <name evidence="2" type="ORF">IV50_GL000582</name>
</gene>
<dbReference type="RefSeq" id="WP_057744810.1">
    <property type="nucleotide sequence ID" value="NZ_BJLU01000007.1"/>
</dbReference>
<dbReference type="InterPro" id="IPR036188">
    <property type="entry name" value="FAD/NAD-bd_sf"/>
</dbReference>
<keyword evidence="3" id="KW-1185">Reference proteome</keyword>
<dbReference type="InterPro" id="IPR038732">
    <property type="entry name" value="HpyO/CreE_NAD-binding"/>
</dbReference>
<accession>A0A0R2H8Z6</accession>
<sequence length="613" mass="68963">MNIVLIGAGPRNLVLAERLVAFANASTQAHTITLLDPFPVGGVVWNPDQNPKFIANTISQQLTLFTDNSIPKQQPGLTGPNLYEWAHHQAATYLDTHTFKNEAAFRDEIAVLNPNHFSSRAIFGLYASWYFDQLQQNTDANTQLVFKQSKATQVRAITDGHYEINLADGQQLTADDVIYTPGYTATKPTDEEHSFQVAADKNANWQYIAPMQPSAAPLDTIRPADDVLIRGLGLSFFDYMADFTLGRGGKFERLPDNQLVYHPSGREPHIIAGSRTGTIPHAKAYNQKPHAENYDAIFFTRTNIERHMVNGHISYADFYQLFQNEMTYKYYFNLMSDMAANWPFNRADFLSSLRRSDDLSATANAYGIPANLQINWSRILNPLAEIPTDYQAFMQQYLENDIIDARKGNDLAPLAGAFELLKDLRGQLRQYLEADALTVDEYEIFLKEFNPINRLLNVGPPLLRMEQLHTLLAAGIITVAAPKFKVTITTDGYQATDEQGHTWTATQLIEARLPATTVKHTADPLLSELAAKGIVSSVALKRSDDSIFEIDAVHTNRKTQQVIDANGRQQQHLYVWGLPTEKWHWFTTFAPRPNVGDRNLRDAEIIAETIFNA</sequence>
<name>A0A0R2H8Z6_WEIVI</name>
<dbReference type="PANTHER" id="PTHR40254:SF1">
    <property type="entry name" value="BLR0577 PROTEIN"/>
    <property type="match status" value="1"/>
</dbReference>
<dbReference type="InterPro" id="IPR052189">
    <property type="entry name" value="L-asp_N-monooxygenase_NS-form"/>
</dbReference>
<dbReference type="Proteomes" id="UP000051992">
    <property type="component" value="Unassembled WGS sequence"/>
</dbReference>
<dbReference type="PANTHER" id="PTHR40254">
    <property type="entry name" value="BLR0577 PROTEIN"/>
    <property type="match status" value="1"/>
</dbReference>
<organism evidence="2 3">
    <name type="scientific">Weissella viridescens</name>
    <name type="common">Lactobacillus viridescens</name>
    <dbReference type="NCBI Taxonomy" id="1629"/>
    <lineage>
        <taxon>Bacteria</taxon>
        <taxon>Bacillati</taxon>
        <taxon>Bacillota</taxon>
        <taxon>Bacilli</taxon>
        <taxon>Lactobacillales</taxon>
        <taxon>Lactobacillaceae</taxon>
        <taxon>Weissella</taxon>
    </lineage>
</organism>
<comment type="caution">
    <text evidence="2">The sequence shown here is derived from an EMBL/GenBank/DDBJ whole genome shotgun (WGS) entry which is preliminary data.</text>
</comment>
<feature type="domain" description="FAD-dependent urate hydroxylase HpyO/Asp monooxygenase CreE-like FAD/NAD(P)-binding" evidence="1">
    <location>
        <begin position="4"/>
        <end position="182"/>
    </location>
</feature>
<dbReference type="Pfam" id="PF13454">
    <property type="entry name" value="NAD_binding_9"/>
    <property type="match status" value="1"/>
</dbReference>
<dbReference type="OrthoDB" id="6309046at2"/>
<reference evidence="2 3" key="1">
    <citation type="journal article" date="2015" name="Genome Announc.">
        <title>Expanding the biotechnology potential of lactobacilli through comparative genomics of 213 strains and associated genera.</title>
        <authorList>
            <person name="Sun Z."/>
            <person name="Harris H.M."/>
            <person name="McCann A."/>
            <person name="Guo C."/>
            <person name="Argimon S."/>
            <person name="Zhang W."/>
            <person name="Yang X."/>
            <person name="Jeffery I.B."/>
            <person name="Cooney J.C."/>
            <person name="Kagawa T.F."/>
            <person name="Liu W."/>
            <person name="Song Y."/>
            <person name="Salvetti E."/>
            <person name="Wrobel A."/>
            <person name="Rasinkangas P."/>
            <person name="Parkhill J."/>
            <person name="Rea M.C."/>
            <person name="O'Sullivan O."/>
            <person name="Ritari J."/>
            <person name="Douillard F.P."/>
            <person name="Paul Ross R."/>
            <person name="Yang R."/>
            <person name="Briner A.E."/>
            <person name="Felis G.E."/>
            <person name="de Vos W.M."/>
            <person name="Barrangou R."/>
            <person name="Klaenhammer T.R."/>
            <person name="Caufield P.W."/>
            <person name="Cui Y."/>
            <person name="Zhang H."/>
            <person name="O'Toole P.W."/>
        </authorList>
    </citation>
    <scope>NUCLEOTIDE SEQUENCE [LARGE SCALE GENOMIC DNA]</scope>
    <source>
        <strain evidence="2 3">DSM 20410</strain>
    </source>
</reference>
<dbReference type="SUPFAM" id="SSF51905">
    <property type="entry name" value="FAD/NAD(P)-binding domain"/>
    <property type="match status" value="1"/>
</dbReference>
<dbReference type="EMBL" id="JQBM01000002">
    <property type="protein sequence ID" value="KRN46314.1"/>
    <property type="molecule type" value="Genomic_DNA"/>
</dbReference>
<dbReference type="PATRIC" id="fig|1629.5.peg.587"/>
<protein>
    <recommendedName>
        <fullName evidence="1">FAD-dependent urate hydroxylase HpyO/Asp monooxygenase CreE-like FAD/NAD(P)-binding domain-containing protein</fullName>
    </recommendedName>
</protein>
<dbReference type="AlphaFoldDB" id="A0A0R2H8Z6"/>
<proteinExistence type="predicted"/>
<evidence type="ECO:0000313" key="3">
    <source>
        <dbReference type="Proteomes" id="UP000051992"/>
    </source>
</evidence>